<evidence type="ECO:0000313" key="2">
    <source>
        <dbReference type="EMBL" id="SNT19664.1"/>
    </source>
</evidence>
<organism evidence="2 3">
    <name type="scientific">Sphingopyxis indica</name>
    <dbReference type="NCBI Taxonomy" id="436663"/>
    <lineage>
        <taxon>Bacteria</taxon>
        <taxon>Pseudomonadati</taxon>
        <taxon>Pseudomonadota</taxon>
        <taxon>Alphaproteobacteria</taxon>
        <taxon>Sphingomonadales</taxon>
        <taxon>Sphingomonadaceae</taxon>
        <taxon>Sphingopyxis</taxon>
    </lineage>
</organism>
<proteinExistence type="predicted"/>
<dbReference type="Proteomes" id="UP000198339">
    <property type="component" value="Unassembled WGS sequence"/>
</dbReference>
<feature type="region of interest" description="Disordered" evidence="1">
    <location>
        <begin position="41"/>
        <end position="68"/>
    </location>
</feature>
<protein>
    <submittedName>
        <fullName evidence="2">Uncharacterized protein</fullName>
    </submittedName>
</protein>
<reference evidence="2 3" key="1">
    <citation type="submission" date="2017-06" db="EMBL/GenBank/DDBJ databases">
        <authorList>
            <person name="Kim H.J."/>
            <person name="Triplett B.A."/>
        </authorList>
    </citation>
    <scope>NUCLEOTIDE SEQUENCE [LARGE SCALE GENOMIC DNA]</scope>
    <source>
        <strain evidence="2 3">DS15</strain>
    </source>
</reference>
<dbReference type="AlphaFoldDB" id="A0A239KR38"/>
<evidence type="ECO:0000256" key="1">
    <source>
        <dbReference type="SAM" id="MobiDB-lite"/>
    </source>
</evidence>
<accession>A0A239KR38</accession>
<dbReference type="EMBL" id="FZPA01000015">
    <property type="protein sequence ID" value="SNT19664.1"/>
    <property type="molecule type" value="Genomic_DNA"/>
</dbReference>
<evidence type="ECO:0000313" key="3">
    <source>
        <dbReference type="Proteomes" id="UP000198339"/>
    </source>
</evidence>
<name>A0A239KR38_9SPHN</name>
<dbReference type="RefSeq" id="WP_089217079.1">
    <property type="nucleotide sequence ID" value="NZ_FZPA01000015.1"/>
</dbReference>
<sequence>MKIRITAGGIYGANGEIPIGTEIDVIEAPVSWAGRYEIVGKEPAKDATPVTNPAADSKKPMARKTKAD</sequence>
<keyword evidence="3" id="KW-1185">Reference proteome</keyword>
<gene>
    <name evidence="2" type="ORF">SAMN06295955_11567</name>
</gene>
<dbReference type="OrthoDB" id="8421551at2"/>